<proteinExistence type="predicted"/>
<dbReference type="PROSITE" id="PS51257">
    <property type="entry name" value="PROKAR_LIPOPROTEIN"/>
    <property type="match status" value="1"/>
</dbReference>
<evidence type="ECO:0000313" key="2">
    <source>
        <dbReference type="Proteomes" id="UP000824115"/>
    </source>
</evidence>
<reference evidence="1" key="1">
    <citation type="journal article" date="2021" name="PeerJ">
        <title>Extensive microbial diversity within the chicken gut microbiome revealed by metagenomics and culture.</title>
        <authorList>
            <person name="Gilroy R."/>
            <person name="Ravi A."/>
            <person name="Getino M."/>
            <person name="Pursley I."/>
            <person name="Horton D.L."/>
            <person name="Alikhan N.F."/>
            <person name="Baker D."/>
            <person name="Gharbi K."/>
            <person name="Hall N."/>
            <person name="Watson M."/>
            <person name="Adriaenssens E.M."/>
            <person name="Foster-Nyarko E."/>
            <person name="Jarju S."/>
            <person name="Secka A."/>
            <person name="Antonio M."/>
            <person name="Oren A."/>
            <person name="Chaudhuri R.R."/>
            <person name="La Ragione R."/>
            <person name="Hildebrand F."/>
            <person name="Pallen M.J."/>
        </authorList>
    </citation>
    <scope>NUCLEOTIDE SEQUENCE</scope>
    <source>
        <strain evidence="1">Gambia16-554</strain>
    </source>
</reference>
<comment type="caution">
    <text evidence="1">The sequence shown here is derived from an EMBL/GenBank/DDBJ whole genome shotgun (WGS) entry which is preliminary data.</text>
</comment>
<evidence type="ECO:0000313" key="1">
    <source>
        <dbReference type="EMBL" id="HIZ85143.1"/>
    </source>
</evidence>
<dbReference type="Proteomes" id="UP000824115">
    <property type="component" value="Unassembled WGS sequence"/>
</dbReference>
<protein>
    <submittedName>
        <fullName evidence="1">Uncharacterized protein</fullName>
    </submittedName>
</protein>
<accession>A0A9D2K879</accession>
<sequence>MKQIKFFIIAAGLLGLLASCDKTDLTPATGSTQVQFVETLDTLDIIGEYFDIPLRQVTKSQTATKVEVEIVSVSGTYVGGAEFNNVPDSTVILTSSTVYVGPWTDEPDADSVTSFEIRLPEYRVIQELTIEFSISGDHVAEPSTATYVFESVAQYNMEGTFYFSGDPNQSMQITADPSDPTVYYISIMGEKTDEFKATRSINTLTAPAGQSYTDASGRVWQLFSFTYNEEEQQNYLKEGVVFEFRSDDEIYVPEGFFAGFLDGDSYAGKINAESGSSGRRI</sequence>
<gene>
    <name evidence="1" type="ORF">IAC04_01465</name>
</gene>
<reference evidence="1" key="2">
    <citation type="submission" date="2021-04" db="EMBL/GenBank/DDBJ databases">
        <authorList>
            <person name="Gilroy R."/>
        </authorList>
    </citation>
    <scope>NUCLEOTIDE SEQUENCE</scope>
    <source>
        <strain evidence="1">Gambia16-554</strain>
    </source>
</reference>
<dbReference type="EMBL" id="DXAW01000028">
    <property type="protein sequence ID" value="HIZ85143.1"/>
    <property type="molecule type" value="Genomic_DNA"/>
</dbReference>
<organism evidence="1 2">
    <name type="scientific">Candidatus Coprenecus stercoravium</name>
    <dbReference type="NCBI Taxonomy" id="2840735"/>
    <lineage>
        <taxon>Bacteria</taxon>
        <taxon>Pseudomonadati</taxon>
        <taxon>Bacteroidota</taxon>
        <taxon>Bacteroidia</taxon>
        <taxon>Bacteroidales</taxon>
        <taxon>Rikenellaceae</taxon>
        <taxon>Rikenellaceae incertae sedis</taxon>
        <taxon>Candidatus Coprenecus</taxon>
    </lineage>
</organism>
<name>A0A9D2K879_9BACT</name>
<dbReference type="AlphaFoldDB" id="A0A9D2K879"/>